<evidence type="ECO:0000259" key="1">
    <source>
        <dbReference type="Pfam" id="PF04993"/>
    </source>
</evidence>
<dbReference type="InterPro" id="IPR007076">
    <property type="entry name" value="TfoX_N"/>
</dbReference>
<comment type="caution">
    <text evidence="2">The sequence shown here is derived from an EMBL/GenBank/DDBJ whole genome shotgun (WGS) entry which is preliminary data.</text>
</comment>
<organism evidence="2 3">
    <name type="scientific">[Eubacterium] siraeum DSM 15702</name>
    <dbReference type="NCBI Taxonomy" id="428128"/>
    <lineage>
        <taxon>Bacteria</taxon>
        <taxon>Bacillati</taxon>
        <taxon>Bacillota</taxon>
        <taxon>Clostridia</taxon>
        <taxon>Eubacteriales</taxon>
        <taxon>Oscillospiraceae</taxon>
        <taxon>Oscillospiraceae incertae sedis</taxon>
    </lineage>
</organism>
<feature type="domain" description="TfoX N-terminal" evidence="1">
    <location>
        <begin position="13"/>
        <end position="75"/>
    </location>
</feature>
<accession>B0MQR8</accession>
<reference evidence="2" key="1">
    <citation type="submission" date="2007-10" db="EMBL/GenBank/DDBJ databases">
        <authorList>
            <person name="Fulton L."/>
            <person name="Clifton S."/>
            <person name="Fulton B."/>
            <person name="Xu J."/>
            <person name="Minx P."/>
            <person name="Pepin K.H."/>
            <person name="Johnson M."/>
            <person name="Thiruvilangam P."/>
            <person name="Bhonagiri V."/>
            <person name="Nash W.E."/>
            <person name="Mardis E.R."/>
            <person name="Wilson R.K."/>
        </authorList>
    </citation>
    <scope>NUCLEOTIDE SEQUENCE [LARGE SCALE GENOMIC DNA]</scope>
    <source>
        <strain evidence="2">DSM 15702</strain>
    </source>
</reference>
<dbReference type="EMBL" id="ABCA03000052">
    <property type="protein sequence ID" value="EDS00044.1"/>
    <property type="molecule type" value="Genomic_DNA"/>
</dbReference>
<sequence>MATSQEYIEFVCEQLVGIENVRYKKMFGEYMVYVNDKPVLLVCDNTVYVKKLPEIEELMSGAECGVPYDSAKEHYILDIEDRELTAKAVEILERITPVPKNKAKKK</sequence>
<dbReference type="AlphaFoldDB" id="B0MQR8"/>
<dbReference type="Proteomes" id="UP000005326">
    <property type="component" value="Unassembled WGS sequence"/>
</dbReference>
<proteinExistence type="predicted"/>
<protein>
    <submittedName>
        <fullName evidence="2">TfoX N-terminal domain protein</fullName>
    </submittedName>
</protein>
<gene>
    <name evidence="2" type="ORF">EUBSIR_02185</name>
</gene>
<dbReference type="Gene3D" id="3.30.1460.30">
    <property type="entry name" value="YgaC/TfoX-N like chaperone"/>
    <property type="match status" value="1"/>
</dbReference>
<keyword evidence="3" id="KW-1185">Reference proteome</keyword>
<dbReference type="Pfam" id="PF04993">
    <property type="entry name" value="TfoX_N"/>
    <property type="match status" value="1"/>
</dbReference>
<name>B0MQR8_9FIRM</name>
<evidence type="ECO:0000313" key="3">
    <source>
        <dbReference type="Proteomes" id="UP000005326"/>
    </source>
</evidence>
<evidence type="ECO:0000313" key="2">
    <source>
        <dbReference type="EMBL" id="EDS00044.1"/>
    </source>
</evidence>
<dbReference type="SUPFAM" id="SSF159894">
    <property type="entry name" value="YgaC/TfoX-N like"/>
    <property type="match status" value="1"/>
</dbReference>
<reference evidence="2" key="2">
    <citation type="submission" date="2014-06" db="EMBL/GenBank/DDBJ databases">
        <title>Draft genome sequence of Eubacterium siraeum (DSM 15702).</title>
        <authorList>
            <person name="Sudarsanam P."/>
            <person name="Ley R."/>
            <person name="Guruge J."/>
            <person name="Turnbaugh P.J."/>
            <person name="Mahowald M."/>
            <person name="Liep D."/>
            <person name="Gordon J."/>
        </authorList>
    </citation>
    <scope>NUCLEOTIDE SEQUENCE</scope>
    <source>
        <strain evidence="2">DSM 15702</strain>
    </source>
</reference>